<reference evidence="3" key="1">
    <citation type="journal article" date="2018" name="Curr. Microbiol.">
        <title>Cellulosimicrobium arenosum sp. nov., Isolated from Marine Sediment Sand.</title>
        <authorList>
            <person name="Oh M."/>
            <person name="Kim J.H."/>
            <person name="Yoon J.H."/>
            <person name="Schumann P."/>
            <person name="Kim W."/>
        </authorList>
    </citation>
    <scope>NUCLEOTIDE SEQUENCE</scope>
    <source>
        <strain evidence="3">KCTC 49039</strain>
    </source>
</reference>
<name>A0A927J099_9MICO</name>
<evidence type="ECO:0000313" key="4">
    <source>
        <dbReference type="Proteomes" id="UP000610846"/>
    </source>
</evidence>
<reference evidence="3" key="2">
    <citation type="submission" date="2020-09" db="EMBL/GenBank/DDBJ databases">
        <authorList>
            <person name="Yu Y."/>
        </authorList>
    </citation>
    <scope>NUCLEOTIDE SEQUENCE</scope>
    <source>
        <strain evidence="3">KCTC 49039</strain>
    </source>
</reference>
<evidence type="ECO:0000256" key="1">
    <source>
        <dbReference type="SAM" id="MobiDB-lite"/>
    </source>
</evidence>
<protein>
    <submittedName>
        <fullName evidence="3">Uncharacterized protein</fullName>
    </submittedName>
</protein>
<feature type="compositionally biased region" description="Basic and acidic residues" evidence="1">
    <location>
        <begin position="12"/>
        <end position="25"/>
    </location>
</feature>
<dbReference type="RefSeq" id="WP_191829067.1">
    <property type="nucleotide sequence ID" value="NZ_JACYHB010000007.1"/>
</dbReference>
<dbReference type="Proteomes" id="UP000610846">
    <property type="component" value="Unassembled WGS sequence"/>
</dbReference>
<dbReference type="AlphaFoldDB" id="A0A927J099"/>
<dbReference type="EMBL" id="JACYHB010000007">
    <property type="protein sequence ID" value="MBD8079492.1"/>
    <property type="molecule type" value="Genomic_DNA"/>
</dbReference>
<keyword evidence="2" id="KW-0812">Transmembrane</keyword>
<feature type="transmembrane region" description="Helical" evidence="2">
    <location>
        <begin position="32"/>
        <end position="57"/>
    </location>
</feature>
<evidence type="ECO:0000256" key="2">
    <source>
        <dbReference type="SAM" id="Phobius"/>
    </source>
</evidence>
<gene>
    <name evidence="3" type="ORF">IF651_10545</name>
</gene>
<feature type="region of interest" description="Disordered" evidence="1">
    <location>
        <begin position="1"/>
        <end position="28"/>
    </location>
</feature>
<organism evidence="3 4">
    <name type="scientific">Cellulosimicrobium arenosum</name>
    <dbReference type="NCBI Taxonomy" id="2708133"/>
    <lineage>
        <taxon>Bacteria</taxon>
        <taxon>Bacillati</taxon>
        <taxon>Actinomycetota</taxon>
        <taxon>Actinomycetes</taxon>
        <taxon>Micrococcales</taxon>
        <taxon>Promicromonosporaceae</taxon>
        <taxon>Cellulosimicrobium</taxon>
    </lineage>
</organism>
<sequence>MANSTPAPTHHSSGDPLEHPRRDDGPGVARSAVPVVVSVVMLFGLAVAAAFAGRGLLDMLATLMTP</sequence>
<keyword evidence="4" id="KW-1185">Reference proteome</keyword>
<feature type="compositionally biased region" description="Polar residues" evidence="1">
    <location>
        <begin position="1"/>
        <end position="11"/>
    </location>
</feature>
<comment type="caution">
    <text evidence="3">The sequence shown here is derived from an EMBL/GenBank/DDBJ whole genome shotgun (WGS) entry which is preliminary data.</text>
</comment>
<keyword evidence="2" id="KW-0472">Membrane</keyword>
<proteinExistence type="predicted"/>
<evidence type="ECO:0000313" key="3">
    <source>
        <dbReference type="EMBL" id="MBD8079492.1"/>
    </source>
</evidence>
<keyword evidence="2" id="KW-1133">Transmembrane helix</keyword>
<accession>A0A927J099</accession>